<proteinExistence type="predicted"/>
<evidence type="ECO:0000313" key="1">
    <source>
        <dbReference type="EMBL" id="KAH7859741.1"/>
    </source>
</evidence>
<name>A0ACB7Z2D9_9ERIC</name>
<reference evidence="1 2" key="1">
    <citation type="journal article" date="2021" name="Hortic Res">
        <title>High-quality reference genome and annotation aids understanding of berry development for evergreen blueberry (Vaccinium darrowii).</title>
        <authorList>
            <person name="Yu J."/>
            <person name="Hulse-Kemp A.M."/>
            <person name="Babiker E."/>
            <person name="Staton M."/>
        </authorList>
    </citation>
    <scope>NUCLEOTIDE SEQUENCE [LARGE SCALE GENOMIC DNA]</scope>
    <source>
        <strain evidence="2">cv. NJ 8807/NJ 8810</strain>
        <tissue evidence="1">Young leaf</tissue>
    </source>
</reference>
<comment type="caution">
    <text evidence="1">The sequence shown here is derived from an EMBL/GenBank/DDBJ whole genome shotgun (WGS) entry which is preliminary data.</text>
</comment>
<evidence type="ECO:0000313" key="2">
    <source>
        <dbReference type="Proteomes" id="UP000828048"/>
    </source>
</evidence>
<sequence length="990" mass="110771">MGCGCLSKMDNSELVNLCRKRKKLIKAAKDFRYALASAHVVYFQSFVNVGNSLYLLVEEGVVTSVEEPVTIDSDHQSTGKVSSHLDFSSLESDSDLDSLTDYMHEGSDLSEPSSKDVYNVHKLSEDMACGIHEQPPVVDPTAWWFPTNKVTQYPPQSGNGVSYGGHTSFPPNDPMFFPYGEVEPLGGPMTFSSINPRFSQYGNGVSFGGSTNYPPINLNFYRQRNGVPFGGHKNLPHTNLKFYPNEGGVSFDDPTNLLPNNRRFPLNENVIITGGPMNILYNNFRSVQHGMEADLHPHDFTFPQYETGVPYGGAMNFLPNDPYHITRQSPPAPGVSTWDYLNPFTVIDDTFSSYYFDGSHETDFSGTGSNLREVREMEGIPDLESEEEDGLVEEEQHGIETEENNSGRIDDGSTEAVPLEGGSGEGPSKAVPLKGSSGEGPSEKIPNNKGADAVLAQEEGPESNEKDNKCNSSKLGCLEEEVHNRSRETVAIQETVKQDAVSSMQVTSTTSDAHGSKDLKEVVMEIRDAFKTAFDHGEDVSVALETGKFRYQPSSAISRVLKGVPRREVQLKASDLNKVQPKAKKAQCVLSSCPTCSTSKRLAFGAVKKVKANDGSILKDVCMNSADLSSTLEKLYMWEKKLYMQVKEEERLRIIYDKEWKRLKKLDERGAESSKVDATNDSVKRLLPKIKVAVSTVDTIARRIHKSRDEELQPQLNELIHRLVGMWKFMAECHRKQFRAIMEARTDVQITKEGIDGNSSVKATQKLEMDILNWAKGFTDWLNTQKAFVNFLNGWLMKCLLQEPEETPDGIAPFSPRRLGAPPIFITVNEWFHAIENFSGTDVLKAMHDFASFLHQLGDKLVEERNQRLKVEYLSKDLEKQVKTLHEGSGIKWDEFMLSNNSVNPEGITENAVLIPGGVFVKFEIMRNRLNEEKEKHAEAIKQVDDAASQGFHAGQELSIFYPFQVQSLRYSARHVIGMLGMWMHFMKLN</sequence>
<dbReference type="Proteomes" id="UP000828048">
    <property type="component" value="Chromosome 4"/>
</dbReference>
<organism evidence="1 2">
    <name type="scientific">Vaccinium darrowii</name>
    <dbReference type="NCBI Taxonomy" id="229202"/>
    <lineage>
        <taxon>Eukaryota</taxon>
        <taxon>Viridiplantae</taxon>
        <taxon>Streptophyta</taxon>
        <taxon>Embryophyta</taxon>
        <taxon>Tracheophyta</taxon>
        <taxon>Spermatophyta</taxon>
        <taxon>Magnoliopsida</taxon>
        <taxon>eudicotyledons</taxon>
        <taxon>Gunneridae</taxon>
        <taxon>Pentapetalae</taxon>
        <taxon>asterids</taxon>
        <taxon>Ericales</taxon>
        <taxon>Ericaceae</taxon>
        <taxon>Vaccinioideae</taxon>
        <taxon>Vaccinieae</taxon>
        <taxon>Vaccinium</taxon>
    </lineage>
</organism>
<dbReference type="EMBL" id="CM037154">
    <property type="protein sequence ID" value="KAH7859741.1"/>
    <property type="molecule type" value="Genomic_DNA"/>
</dbReference>
<protein>
    <submittedName>
        <fullName evidence="1">Uncharacterized protein</fullName>
    </submittedName>
</protein>
<keyword evidence="2" id="KW-1185">Reference proteome</keyword>
<gene>
    <name evidence="1" type="ORF">Vadar_004932</name>
</gene>
<accession>A0ACB7Z2D9</accession>